<keyword evidence="4" id="KW-0997">Cell inner membrane</keyword>
<evidence type="ECO:0000256" key="1">
    <source>
        <dbReference type="ARBA" id="ARBA00004429"/>
    </source>
</evidence>
<evidence type="ECO:0000256" key="9">
    <source>
        <dbReference type="SAM" id="Phobius"/>
    </source>
</evidence>
<evidence type="ECO:0000256" key="2">
    <source>
        <dbReference type="ARBA" id="ARBA00022448"/>
    </source>
</evidence>
<evidence type="ECO:0000256" key="4">
    <source>
        <dbReference type="ARBA" id="ARBA00022519"/>
    </source>
</evidence>
<evidence type="ECO:0000313" key="11">
    <source>
        <dbReference type="EMBL" id="AZZ56748.1"/>
    </source>
</evidence>
<feature type="transmembrane region" description="Helical" evidence="9">
    <location>
        <begin position="381"/>
        <end position="401"/>
    </location>
</feature>
<reference evidence="11 12" key="1">
    <citation type="submission" date="2018-03" db="EMBL/GenBank/DDBJ databases">
        <title>Bacteriophage NCPPB3778 and a type I-E CRISPR drive the evolution of the US Biological Select Agent, Rathayibacter toxicus.</title>
        <authorList>
            <person name="Davis E.W.II."/>
            <person name="Tabima J.F."/>
            <person name="Weisberg A.J."/>
            <person name="Dantas Lopes L."/>
            <person name="Wiseman M.S."/>
            <person name="Wiseman M.S."/>
            <person name="Pupko T."/>
            <person name="Belcher M.S."/>
            <person name="Sechler A.J."/>
            <person name="Tancos M.A."/>
            <person name="Schroeder B.K."/>
            <person name="Murray T.D."/>
            <person name="Luster D.G."/>
            <person name="Schneider W.L."/>
            <person name="Rogers E."/>
            <person name="Andreote F.D."/>
            <person name="Grunwald N.J."/>
            <person name="Putnam M.L."/>
            <person name="Chang J.H."/>
        </authorList>
    </citation>
    <scope>NUCLEOTIDE SEQUENCE [LARGE SCALE GENOMIC DNA]</scope>
    <source>
        <strain evidence="11 12">NCCPB 2253</strain>
    </source>
</reference>
<evidence type="ECO:0000256" key="7">
    <source>
        <dbReference type="ARBA" id="ARBA00023136"/>
    </source>
</evidence>
<evidence type="ECO:0000259" key="10">
    <source>
        <dbReference type="Pfam" id="PF12832"/>
    </source>
</evidence>
<accession>A0AAD1AEI9</accession>
<dbReference type="KEGG" id="ria:C7V51_13335"/>
<feature type="transmembrane region" description="Helical" evidence="9">
    <location>
        <begin position="39"/>
        <end position="55"/>
    </location>
</feature>
<dbReference type="Pfam" id="PF12832">
    <property type="entry name" value="MFS_1_like"/>
    <property type="match status" value="1"/>
</dbReference>
<dbReference type="EMBL" id="CP028130">
    <property type="protein sequence ID" value="AZZ56748.1"/>
    <property type="molecule type" value="Genomic_DNA"/>
</dbReference>
<gene>
    <name evidence="11" type="ORF">C7V51_13335</name>
</gene>
<dbReference type="GO" id="GO:0005886">
    <property type="term" value="C:plasma membrane"/>
    <property type="evidence" value="ECO:0007669"/>
    <property type="project" value="UniProtKB-SubCell"/>
</dbReference>
<evidence type="ECO:0000256" key="5">
    <source>
        <dbReference type="ARBA" id="ARBA00022692"/>
    </source>
</evidence>
<sequence length="447" mass="47243">MASHRRIVPPASTRRCVCCAARGVFAVTLGVRAWVSTRFLAFFVSWAIFQSYWGMWLAHRGLSVSEIGAAVGCSLAARAVTVAVVYPALNRHATLLRLSRIVPWLVTAASVPYLFVIGFPMLLVISIAFGFIYPIMLPLNETIATVAARRGLLPYGPTRALGSLGFIVGTLAAGGLTSLLGAGVLAPTLIGACLLIAVIGIIGPRDADALSIRGSGMHGFAALARDRAFLACLTIAVLVQGSHAAYYSFGALRASEITSPAAVPLLLVLAPLSEFALFFLARRRFERCDYRTLFAIGIVVAAARWVLLAFAGNWQLLAFSQLLHGGSFATTHMAFTMYVRDRVTVDIHATAQGLYASLATGLGTAVLTVVAGLLISASFEAALITMALAALSGIIFLPALGPLSSFREMSRDAARRSRSPAAASHLVRLPPSREVPPPGPGREGDGR</sequence>
<dbReference type="AlphaFoldDB" id="A0AAD1AEI9"/>
<keyword evidence="5 9" id="KW-0812">Transmembrane</keyword>
<feature type="transmembrane region" description="Helical" evidence="9">
    <location>
        <begin position="228"/>
        <end position="249"/>
    </location>
</feature>
<feature type="transmembrane region" description="Helical" evidence="9">
    <location>
        <begin position="261"/>
        <end position="281"/>
    </location>
</feature>
<feature type="transmembrane region" description="Helical" evidence="9">
    <location>
        <begin position="101"/>
        <end position="125"/>
    </location>
</feature>
<keyword evidence="7 9" id="KW-0472">Membrane</keyword>
<keyword evidence="2" id="KW-0813">Transport</keyword>
<dbReference type="GO" id="GO:0015528">
    <property type="term" value="F:lactose:proton symporter activity"/>
    <property type="evidence" value="ECO:0007669"/>
    <property type="project" value="TreeGrafter"/>
</dbReference>
<feature type="transmembrane region" description="Helical" evidence="9">
    <location>
        <begin position="67"/>
        <end position="89"/>
    </location>
</feature>
<dbReference type="Proteomes" id="UP000283946">
    <property type="component" value="Chromosome"/>
</dbReference>
<proteinExistence type="predicted"/>
<dbReference type="InterPro" id="IPR036259">
    <property type="entry name" value="MFS_trans_sf"/>
</dbReference>
<protein>
    <recommendedName>
        <fullName evidence="10">Major facilitator superfamily associated domain-containing protein</fullName>
    </recommendedName>
</protein>
<dbReference type="InterPro" id="IPR024989">
    <property type="entry name" value="MFS_assoc_dom"/>
</dbReference>
<feature type="domain" description="Major facilitator superfamily associated" evidence="10">
    <location>
        <begin position="36"/>
        <end position="376"/>
    </location>
</feature>
<feature type="transmembrane region" description="Helical" evidence="9">
    <location>
        <begin position="318"/>
        <end position="339"/>
    </location>
</feature>
<comment type="subcellular location">
    <subcellularLocation>
        <location evidence="1">Cell inner membrane</location>
        <topology evidence="1">Multi-pass membrane protein</topology>
    </subcellularLocation>
</comment>
<dbReference type="PANTHER" id="PTHR23522">
    <property type="entry name" value="BLL5896 PROTEIN"/>
    <property type="match status" value="1"/>
</dbReference>
<name>A0AAD1AEI9_9MICO</name>
<dbReference type="PANTHER" id="PTHR23522:SF10">
    <property type="entry name" value="3-PHENYLPROPIONIC ACID TRANSPORTER-RELATED"/>
    <property type="match status" value="1"/>
</dbReference>
<feature type="compositionally biased region" description="Low complexity" evidence="8">
    <location>
        <begin position="419"/>
        <end position="432"/>
    </location>
</feature>
<feature type="transmembrane region" description="Helical" evidence="9">
    <location>
        <begin position="188"/>
        <end position="207"/>
    </location>
</feature>
<dbReference type="Gene3D" id="1.20.1250.20">
    <property type="entry name" value="MFS general substrate transporter like domains"/>
    <property type="match status" value="2"/>
</dbReference>
<dbReference type="SUPFAM" id="SSF103473">
    <property type="entry name" value="MFS general substrate transporter"/>
    <property type="match status" value="1"/>
</dbReference>
<feature type="region of interest" description="Disordered" evidence="8">
    <location>
        <begin position="414"/>
        <end position="447"/>
    </location>
</feature>
<evidence type="ECO:0000256" key="3">
    <source>
        <dbReference type="ARBA" id="ARBA00022475"/>
    </source>
</evidence>
<feature type="transmembrane region" description="Helical" evidence="9">
    <location>
        <begin position="351"/>
        <end position="375"/>
    </location>
</feature>
<keyword evidence="6 9" id="KW-1133">Transmembrane helix</keyword>
<evidence type="ECO:0000256" key="6">
    <source>
        <dbReference type="ARBA" id="ARBA00022989"/>
    </source>
</evidence>
<organism evidence="11 12">
    <name type="scientific">Rathayibacter iranicus</name>
    <dbReference type="NCBI Taxonomy" id="59737"/>
    <lineage>
        <taxon>Bacteria</taxon>
        <taxon>Bacillati</taxon>
        <taxon>Actinomycetota</taxon>
        <taxon>Actinomycetes</taxon>
        <taxon>Micrococcales</taxon>
        <taxon>Microbacteriaceae</taxon>
        <taxon>Rathayibacter</taxon>
    </lineage>
</organism>
<keyword evidence="3" id="KW-1003">Cell membrane</keyword>
<feature type="transmembrane region" description="Helical" evidence="9">
    <location>
        <begin position="293"/>
        <end position="312"/>
    </location>
</feature>
<evidence type="ECO:0000256" key="8">
    <source>
        <dbReference type="SAM" id="MobiDB-lite"/>
    </source>
</evidence>
<dbReference type="GO" id="GO:0030395">
    <property type="term" value="F:lactose binding"/>
    <property type="evidence" value="ECO:0007669"/>
    <property type="project" value="TreeGrafter"/>
</dbReference>
<evidence type="ECO:0000313" key="12">
    <source>
        <dbReference type="Proteomes" id="UP000283946"/>
    </source>
</evidence>